<sequence>MTGTTQASPATTSGSARTWLLLLLCAVVFAVLLALGTWQVQRLHWKEALIARIEERIAAQPIELEAMERIYSENGDVEYRPLRVGGVFVHEGERHYFATWKGQSGFFIHTPLKLADGRYIFVNRGFVPYDRKDAQTRGEGQVVGGVRIAGLARNAPERKPSFIVPDNDADKNVFYWKDMGVMAASAGLPESSAFVPFYLDAGNAPNPGGLPVGGVTLIDLPNSHLQYAITWYGLAAALAGVLLVWWRRNRARS</sequence>
<comment type="similarity">
    <text evidence="2 6">Belongs to the SURF1 family.</text>
</comment>
<name>K2LQ46_9HYPH</name>
<evidence type="ECO:0000313" key="7">
    <source>
        <dbReference type="EMBL" id="EKF19869.1"/>
    </source>
</evidence>
<keyword evidence="3 6" id="KW-0812">Transmembrane</keyword>
<dbReference type="InterPro" id="IPR045214">
    <property type="entry name" value="Surf1/Surf4"/>
</dbReference>
<feature type="transmembrane region" description="Helical" evidence="6">
    <location>
        <begin position="229"/>
        <end position="246"/>
    </location>
</feature>
<evidence type="ECO:0000256" key="3">
    <source>
        <dbReference type="ARBA" id="ARBA00022692"/>
    </source>
</evidence>
<keyword evidence="5 6" id="KW-0472">Membrane</keyword>
<dbReference type="PROSITE" id="PS50895">
    <property type="entry name" value="SURF1"/>
    <property type="match status" value="1"/>
</dbReference>
<dbReference type="RefSeq" id="WP_008595331.1">
    <property type="nucleotide sequence ID" value="NZ_AMRM01000005.1"/>
</dbReference>
<keyword evidence="8" id="KW-1185">Reference proteome</keyword>
<organism evidence="7 8">
    <name type="scientific">Nitratireductor pacificus pht-3B</name>
    <dbReference type="NCBI Taxonomy" id="391937"/>
    <lineage>
        <taxon>Bacteria</taxon>
        <taxon>Pseudomonadati</taxon>
        <taxon>Pseudomonadota</taxon>
        <taxon>Alphaproteobacteria</taxon>
        <taxon>Hyphomicrobiales</taxon>
        <taxon>Phyllobacteriaceae</taxon>
        <taxon>Nitratireductor</taxon>
    </lineage>
</organism>
<evidence type="ECO:0000256" key="1">
    <source>
        <dbReference type="ARBA" id="ARBA00004370"/>
    </source>
</evidence>
<keyword evidence="4 6" id="KW-1133">Transmembrane helix</keyword>
<dbReference type="GO" id="GO:0005886">
    <property type="term" value="C:plasma membrane"/>
    <property type="evidence" value="ECO:0007669"/>
    <property type="project" value="UniProtKB-SubCell"/>
</dbReference>
<dbReference type="CDD" id="cd06662">
    <property type="entry name" value="SURF1"/>
    <property type="match status" value="1"/>
</dbReference>
<dbReference type="AlphaFoldDB" id="K2LQ46"/>
<dbReference type="Proteomes" id="UP000006786">
    <property type="component" value="Unassembled WGS sequence"/>
</dbReference>
<dbReference type="STRING" id="391937.NA2_05993"/>
<protein>
    <recommendedName>
        <fullName evidence="6">SURF1-like protein</fullName>
    </recommendedName>
</protein>
<dbReference type="eggNOG" id="COG3346">
    <property type="taxonomic scope" value="Bacteria"/>
</dbReference>
<evidence type="ECO:0000256" key="2">
    <source>
        <dbReference type="ARBA" id="ARBA00007165"/>
    </source>
</evidence>
<dbReference type="Pfam" id="PF02104">
    <property type="entry name" value="SURF1"/>
    <property type="match status" value="1"/>
</dbReference>
<gene>
    <name evidence="7" type="ORF">NA2_05993</name>
</gene>
<accession>K2LQ46</accession>
<dbReference type="PANTHER" id="PTHR23427:SF2">
    <property type="entry name" value="SURFEIT LOCUS PROTEIN 1"/>
    <property type="match status" value="1"/>
</dbReference>
<comment type="caution">
    <text evidence="7">The sequence shown here is derived from an EMBL/GenBank/DDBJ whole genome shotgun (WGS) entry which is preliminary data.</text>
</comment>
<evidence type="ECO:0000256" key="4">
    <source>
        <dbReference type="ARBA" id="ARBA00022989"/>
    </source>
</evidence>
<feature type="transmembrane region" description="Helical" evidence="6">
    <location>
        <begin position="19"/>
        <end position="38"/>
    </location>
</feature>
<proteinExistence type="inferred from homology"/>
<dbReference type="PATRIC" id="fig|391937.3.peg.1234"/>
<dbReference type="EMBL" id="AMRM01000005">
    <property type="protein sequence ID" value="EKF19869.1"/>
    <property type="molecule type" value="Genomic_DNA"/>
</dbReference>
<evidence type="ECO:0000256" key="5">
    <source>
        <dbReference type="ARBA" id="ARBA00023136"/>
    </source>
</evidence>
<dbReference type="PANTHER" id="PTHR23427">
    <property type="entry name" value="SURFEIT LOCUS PROTEIN"/>
    <property type="match status" value="1"/>
</dbReference>
<evidence type="ECO:0000256" key="6">
    <source>
        <dbReference type="RuleBase" id="RU363076"/>
    </source>
</evidence>
<reference evidence="7 8" key="1">
    <citation type="journal article" date="2012" name="J. Bacteriol.">
        <title>Genome Sequence of Nitratireductor pacificus Type Strain pht-3B.</title>
        <authorList>
            <person name="Lai Q."/>
            <person name="Li G."/>
            <person name="Shao Z."/>
        </authorList>
    </citation>
    <scope>NUCLEOTIDE SEQUENCE [LARGE SCALE GENOMIC DNA]</scope>
    <source>
        <strain evidence="8">pht-3B</strain>
    </source>
</reference>
<dbReference type="InterPro" id="IPR002994">
    <property type="entry name" value="Surf1/Shy1"/>
</dbReference>
<evidence type="ECO:0000313" key="8">
    <source>
        <dbReference type="Proteomes" id="UP000006786"/>
    </source>
</evidence>
<dbReference type="OrthoDB" id="6079986at2"/>
<keyword evidence="6" id="KW-1003">Cell membrane</keyword>
<comment type="subcellular location">
    <subcellularLocation>
        <location evidence="6">Cell membrane</location>
        <topology evidence="6">Multi-pass membrane protein</topology>
    </subcellularLocation>
    <subcellularLocation>
        <location evidence="1">Membrane</location>
    </subcellularLocation>
</comment>